<dbReference type="RefSeq" id="WP_282766918.1">
    <property type="nucleotide sequence ID" value="NZ_JASCTH010000045.1"/>
</dbReference>
<name>A0ABT6X0L3_9ACTN</name>
<dbReference type="Pfam" id="PF07676">
    <property type="entry name" value="PD40"/>
    <property type="match status" value="2"/>
</dbReference>
<dbReference type="PANTHER" id="PTHR36842:SF1">
    <property type="entry name" value="PROTEIN TOLB"/>
    <property type="match status" value="1"/>
</dbReference>
<keyword evidence="2" id="KW-0732">Signal</keyword>
<dbReference type="Proteomes" id="UP001241758">
    <property type="component" value="Unassembled WGS sequence"/>
</dbReference>
<accession>A0ABT6X0L3</accession>
<reference evidence="3 4" key="1">
    <citation type="submission" date="2023-05" db="EMBL/GenBank/DDBJ databases">
        <title>Actinoplanes sp. NEAU-A12 genome sequencing.</title>
        <authorList>
            <person name="Wang Z.-S."/>
        </authorList>
    </citation>
    <scope>NUCLEOTIDE SEQUENCE [LARGE SCALE GENOMIC DNA]</scope>
    <source>
        <strain evidence="3 4">NEAU-A12</strain>
    </source>
</reference>
<dbReference type="InterPro" id="IPR011042">
    <property type="entry name" value="6-blade_b-propeller_TolB-like"/>
</dbReference>
<feature type="signal peptide" evidence="2">
    <location>
        <begin position="1"/>
        <end position="28"/>
    </location>
</feature>
<organism evidence="3 4">
    <name type="scientific">Actinoplanes sandaracinus</name>
    <dbReference type="NCBI Taxonomy" id="3045177"/>
    <lineage>
        <taxon>Bacteria</taxon>
        <taxon>Bacillati</taxon>
        <taxon>Actinomycetota</taxon>
        <taxon>Actinomycetes</taxon>
        <taxon>Micromonosporales</taxon>
        <taxon>Micromonosporaceae</taxon>
        <taxon>Actinoplanes</taxon>
    </lineage>
</organism>
<evidence type="ECO:0008006" key="5">
    <source>
        <dbReference type="Google" id="ProtNLM"/>
    </source>
</evidence>
<evidence type="ECO:0000313" key="3">
    <source>
        <dbReference type="EMBL" id="MDI6105454.1"/>
    </source>
</evidence>
<protein>
    <recommendedName>
        <fullName evidence="5">WD40 repeat protein</fullName>
    </recommendedName>
</protein>
<dbReference type="PANTHER" id="PTHR36842">
    <property type="entry name" value="PROTEIN TOLB HOMOLOG"/>
    <property type="match status" value="1"/>
</dbReference>
<evidence type="ECO:0000256" key="1">
    <source>
        <dbReference type="ARBA" id="ARBA00009820"/>
    </source>
</evidence>
<feature type="chain" id="PRO_5046665360" description="WD40 repeat protein" evidence="2">
    <location>
        <begin position="29"/>
        <end position="337"/>
    </location>
</feature>
<dbReference type="SUPFAM" id="SSF82171">
    <property type="entry name" value="DPP6 N-terminal domain-like"/>
    <property type="match status" value="1"/>
</dbReference>
<evidence type="ECO:0000256" key="2">
    <source>
        <dbReference type="SAM" id="SignalP"/>
    </source>
</evidence>
<comment type="caution">
    <text evidence="3">The sequence shown here is derived from an EMBL/GenBank/DDBJ whole genome shotgun (WGS) entry which is preliminary data.</text>
</comment>
<gene>
    <name evidence="3" type="ORF">QLQ12_43415</name>
</gene>
<dbReference type="EMBL" id="JASCTH010000045">
    <property type="protein sequence ID" value="MDI6105454.1"/>
    <property type="molecule type" value="Genomic_DNA"/>
</dbReference>
<evidence type="ECO:0000313" key="4">
    <source>
        <dbReference type="Proteomes" id="UP001241758"/>
    </source>
</evidence>
<dbReference type="Gene3D" id="2.120.10.30">
    <property type="entry name" value="TolB, C-terminal domain"/>
    <property type="match status" value="1"/>
</dbReference>
<sequence>MTTTRPLVSATILAMAGVLTVPATPAAARTPAEPRGHIRYLSGIGVSDFSDLYDIRPDRGHRRLLLTDLDDRLPGNAAVSPYGARPGYSPDLRTVVYQGDDGGVWKARPDGAGNPQRILPPLDTGVDPYCVVSCRLTNPVFSPDGTQVASLEAGLSGELARLIVFDADGSHVRAFPVSEHGQAMKLQGSFSWTADGTTVAYAMGPEDSQRSALHVTDTRTGATTQLTDGRSWRIDADISPDGRFVAYSSTEPVGYDYHADRDLFIIRVDTRAVRQLTDTDSLWESSPVWSPRGDWIAYSRQPADMTTPVKPSVRRISADGSVDRPLDVNGRVYAWVR</sequence>
<keyword evidence="4" id="KW-1185">Reference proteome</keyword>
<comment type="similarity">
    <text evidence="1">Belongs to the TolB family.</text>
</comment>
<proteinExistence type="inferred from homology"/>
<dbReference type="InterPro" id="IPR011659">
    <property type="entry name" value="WD40"/>
</dbReference>